<sequence length="90" mass="9438">MKGFSVALLACVVAAVCASPVDAAAIQVKRNASVDGANGNWCGRPSVCKREVKEGCQLLSFSVTNITAFAPRVTLSMDYPLPSQCIFSQA</sequence>
<proteinExistence type="predicted"/>
<feature type="signal peptide" evidence="1">
    <location>
        <begin position="1"/>
        <end position="23"/>
    </location>
</feature>
<keyword evidence="3" id="KW-1185">Reference proteome</keyword>
<dbReference type="AlphaFoldDB" id="A0A9P5ZQX3"/>
<dbReference type="Proteomes" id="UP000807025">
    <property type="component" value="Unassembled WGS sequence"/>
</dbReference>
<gene>
    <name evidence="2" type="ORF">BDN71DRAFT_1509893</name>
</gene>
<reference evidence="2" key="1">
    <citation type="submission" date="2020-11" db="EMBL/GenBank/DDBJ databases">
        <authorList>
            <consortium name="DOE Joint Genome Institute"/>
            <person name="Ahrendt S."/>
            <person name="Riley R."/>
            <person name="Andreopoulos W."/>
            <person name="Labutti K."/>
            <person name="Pangilinan J."/>
            <person name="Ruiz-Duenas F.J."/>
            <person name="Barrasa J.M."/>
            <person name="Sanchez-Garcia M."/>
            <person name="Camarero S."/>
            <person name="Miyauchi S."/>
            <person name="Serrano A."/>
            <person name="Linde D."/>
            <person name="Babiker R."/>
            <person name="Drula E."/>
            <person name="Ayuso-Fernandez I."/>
            <person name="Pacheco R."/>
            <person name="Padilla G."/>
            <person name="Ferreira P."/>
            <person name="Barriuso J."/>
            <person name="Kellner H."/>
            <person name="Castanera R."/>
            <person name="Alfaro M."/>
            <person name="Ramirez L."/>
            <person name="Pisabarro A.G."/>
            <person name="Kuo A."/>
            <person name="Tritt A."/>
            <person name="Lipzen A."/>
            <person name="He G."/>
            <person name="Yan M."/>
            <person name="Ng V."/>
            <person name="Cullen D."/>
            <person name="Martin F."/>
            <person name="Rosso M.-N."/>
            <person name="Henrissat B."/>
            <person name="Hibbett D."/>
            <person name="Martinez A.T."/>
            <person name="Grigoriev I.V."/>
        </authorList>
    </citation>
    <scope>NUCLEOTIDE SEQUENCE</scope>
    <source>
        <strain evidence="2">ATCC 90797</strain>
    </source>
</reference>
<feature type="chain" id="PRO_5040365476" evidence="1">
    <location>
        <begin position="24"/>
        <end position="90"/>
    </location>
</feature>
<name>A0A9P5ZQX3_PLEER</name>
<protein>
    <submittedName>
        <fullName evidence="2">Uncharacterized protein</fullName>
    </submittedName>
</protein>
<organism evidence="2 3">
    <name type="scientific">Pleurotus eryngii</name>
    <name type="common">Boletus of the steppes</name>
    <dbReference type="NCBI Taxonomy" id="5323"/>
    <lineage>
        <taxon>Eukaryota</taxon>
        <taxon>Fungi</taxon>
        <taxon>Dikarya</taxon>
        <taxon>Basidiomycota</taxon>
        <taxon>Agaricomycotina</taxon>
        <taxon>Agaricomycetes</taxon>
        <taxon>Agaricomycetidae</taxon>
        <taxon>Agaricales</taxon>
        <taxon>Pleurotineae</taxon>
        <taxon>Pleurotaceae</taxon>
        <taxon>Pleurotus</taxon>
    </lineage>
</organism>
<accession>A0A9P5ZQX3</accession>
<comment type="caution">
    <text evidence="2">The sequence shown here is derived from an EMBL/GenBank/DDBJ whole genome shotgun (WGS) entry which is preliminary data.</text>
</comment>
<evidence type="ECO:0000313" key="2">
    <source>
        <dbReference type="EMBL" id="KAF9491990.1"/>
    </source>
</evidence>
<dbReference type="EMBL" id="MU154609">
    <property type="protein sequence ID" value="KAF9491990.1"/>
    <property type="molecule type" value="Genomic_DNA"/>
</dbReference>
<evidence type="ECO:0000313" key="3">
    <source>
        <dbReference type="Proteomes" id="UP000807025"/>
    </source>
</evidence>
<evidence type="ECO:0000256" key="1">
    <source>
        <dbReference type="SAM" id="SignalP"/>
    </source>
</evidence>
<keyword evidence="1" id="KW-0732">Signal</keyword>